<keyword evidence="6 12" id="KW-0863">Zinc-finger</keyword>
<evidence type="ECO:0000256" key="6">
    <source>
        <dbReference type="ARBA" id="ARBA00022771"/>
    </source>
</evidence>
<dbReference type="InterPro" id="IPR001305">
    <property type="entry name" value="HSP_DnaJ_Cys-rich_dom"/>
</dbReference>
<dbReference type="Gene3D" id="1.10.287.110">
    <property type="entry name" value="DnaJ domain"/>
    <property type="match status" value="1"/>
</dbReference>
<dbReference type="GO" id="GO:0009408">
    <property type="term" value="P:response to heat"/>
    <property type="evidence" value="ECO:0007669"/>
    <property type="project" value="InterPro"/>
</dbReference>
<keyword evidence="5" id="KW-0677">Repeat</keyword>
<evidence type="ECO:0000313" key="16">
    <source>
        <dbReference type="Ensembl" id="ENSMMOP00000003801.1"/>
    </source>
</evidence>
<keyword evidence="10" id="KW-0449">Lipoprotein</keyword>
<keyword evidence="2" id="KW-0488">Methylation</keyword>
<feature type="region of interest" description="Disordered" evidence="13">
    <location>
        <begin position="373"/>
        <end position="395"/>
    </location>
</feature>
<dbReference type="Proteomes" id="UP000261620">
    <property type="component" value="Unplaced"/>
</dbReference>
<dbReference type="CDD" id="cd06257">
    <property type="entry name" value="DnaJ"/>
    <property type="match status" value="1"/>
</dbReference>
<name>A0A3Q3VP84_MOLML</name>
<dbReference type="PROSITE" id="PS00636">
    <property type="entry name" value="DNAJ_1"/>
    <property type="match status" value="1"/>
</dbReference>
<evidence type="ECO:0000259" key="14">
    <source>
        <dbReference type="PROSITE" id="PS50076"/>
    </source>
</evidence>
<dbReference type="GO" id="GO:0016020">
    <property type="term" value="C:membrane"/>
    <property type="evidence" value="ECO:0007669"/>
    <property type="project" value="UniProtKB-SubCell"/>
</dbReference>
<dbReference type="AlphaFoldDB" id="A0A3Q3VP84"/>
<proteinExistence type="inferred from homology"/>
<evidence type="ECO:0000256" key="8">
    <source>
        <dbReference type="ARBA" id="ARBA00023136"/>
    </source>
</evidence>
<dbReference type="Gene3D" id="2.10.230.10">
    <property type="entry name" value="Heat shock protein DnaJ, cysteine-rich domain"/>
    <property type="match status" value="1"/>
</dbReference>
<sequence length="395" mass="44851">MVHETGYYDLLGVSPGASQEELKKAYRKLALKYHPDKNANEGEKFKHISQAYEVLSDPKKRNLYDQGGEQAIKEGGMGGASSPMDIFNMFFGGGGRMQRERRGKNVVHQLEVTLEEIYKSTTRKLALQKNVICEKCDGYGGKKGALEKCSNCKGKGVQIRVQQIGPGMIQQIQSMCQDCQGQGEKFNSKDRCKNCNGRKVERKKKILEVNIDKGMKDGQKIAFHGEGDQEPGLEPGDVIIVLDQKDHPVFQRQDHNLIMKMNIKLVEALCGFKKTIQTLDNRMLIITSHPGEVIKHGDTKCVQNEGMPIYKDPCERGQLFINFQVEFPGKHWLPEHLMFQLERLLPPRDDVMITDDMEEVELSEVEVRAKERSFNREAYEEDDEAPRSGVQCQTQ</sequence>
<organism evidence="16 17">
    <name type="scientific">Mola mola</name>
    <name type="common">Ocean sunfish</name>
    <name type="synonym">Tetraodon mola</name>
    <dbReference type="NCBI Taxonomy" id="94237"/>
    <lineage>
        <taxon>Eukaryota</taxon>
        <taxon>Metazoa</taxon>
        <taxon>Chordata</taxon>
        <taxon>Craniata</taxon>
        <taxon>Vertebrata</taxon>
        <taxon>Euteleostomi</taxon>
        <taxon>Actinopterygii</taxon>
        <taxon>Neopterygii</taxon>
        <taxon>Teleostei</taxon>
        <taxon>Neoteleostei</taxon>
        <taxon>Acanthomorphata</taxon>
        <taxon>Eupercaria</taxon>
        <taxon>Tetraodontiformes</taxon>
        <taxon>Molidae</taxon>
        <taxon>Mola</taxon>
    </lineage>
</organism>
<dbReference type="SUPFAM" id="SSF57938">
    <property type="entry name" value="DnaJ/Hsp40 cysteine-rich domain"/>
    <property type="match status" value="1"/>
</dbReference>
<keyword evidence="9" id="KW-0143">Chaperone</keyword>
<dbReference type="SUPFAM" id="SSF46565">
    <property type="entry name" value="Chaperone J-domain"/>
    <property type="match status" value="1"/>
</dbReference>
<evidence type="ECO:0000256" key="4">
    <source>
        <dbReference type="ARBA" id="ARBA00022723"/>
    </source>
</evidence>
<dbReference type="FunFam" id="2.10.230.10:FF:000005">
    <property type="entry name" value="DnaJ homolog subfamily A member 1"/>
    <property type="match status" value="1"/>
</dbReference>
<feature type="domain" description="CR-type" evidence="15">
    <location>
        <begin position="120"/>
        <end position="204"/>
    </location>
</feature>
<evidence type="ECO:0000259" key="15">
    <source>
        <dbReference type="PROSITE" id="PS51188"/>
    </source>
</evidence>
<keyword evidence="4 12" id="KW-0479">Metal-binding</keyword>
<evidence type="ECO:0000256" key="10">
    <source>
        <dbReference type="ARBA" id="ARBA00023288"/>
    </source>
</evidence>
<dbReference type="InterPro" id="IPR036869">
    <property type="entry name" value="J_dom_sf"/>
</dbReference>
<keyword evidence="7 12" id="KW-0862">Zinc</keyword>
<dbReference type="GO" id="GO:0051082">
    <property type="term" value="F:unfolded protein binding"/>
    <property type="evidence" value="ECO:0007669"/>
    <property type="project" value="InterPro"/>
</dbReference>
<dbReference type="Pfam" id="PF00226">
    <property type="entry name" value="DnaJ"/>
    <property type="match status" value="1"/>
</dbReference>
<dbReference type="CDD" id="cd10747">
    <property type="entry name" value="DnaJ_C"/>
    <property type="match status" value="1"/>
</dbReference>
<evidence type="ECO:0000256" key="3">
    <source>
        <dbReference type="ARBA" id="ARBA00022553"/>
    </source>
</evidence>
<dbReference type="GO" id="GO:0006457">
    <property type="term" value="P:protein folding"/>
    <property type="evidence" value="ECO:0007669"/>
    <property type="project" value="InterPro"/>
</dbReference>
<dbReference type="HAMAP" id="MF_01152">
    <property type="entry name" value="DnaJ"/>
    <property type="match status" value="1"/>
</dbReference>
<dbReference type="InterPro" id="IPR012724">
    <property type="entry name" value="DnaJ"/>
</dbReference>
<dbReference type="InterPro" id="IPR044713">
    <property type="entry name" value="DNJA1/2-like"/>
</dbReference>
<evidence type="ECO:0000256" key="1">
    <source>
        <dbReference type="ARBA" id="ARBA00004635"/>
    </source>
</evidence>
<dbReference type="PROSITE" id="PS51188">
    <property type="entry name" value="ZF_CR"/>
    <property type="match status" value="1"/>
</dbReference>
<dbReference type="OMA" id="NALCTKC"/>
<dbReference type="InterPro" id="IPR036410">
    <property type="entry name" value="HSP_DnaJ_Cys-rich_dom_sf"/>
</dbReference>
<keyword evidence="8" id="KW-0472">Membrane</keyword>
<keyword evidence="3" id="KW-0597">Phosphoprotein</keyword>
<dbReference type="GO" id="GO:0030544">
    <property type="term" value="F:Hsp70 protein binding"/>
    <property type="evidence" value="ECO:0007669"/>
    <property type="project" value="InterPro"/>
</dbReference>
<dbReference type="SUPFAM" id="SSF49493">
    <property type="entry name" value="HSP40/DnaJ peptide-binding domain"/>
    <property type="match status" value="2"/>
</dbReference>
<evidence type="ECO:0000256" key="2">
    <source>
        <dbReference type="ARBA" id="ARBA00022481"/>
    </source>
</evidence>
<dbReference type="FunFam" id="2.60.260.20:FF:000003">
    <property type="entry name" value="DnaJ subfamily A member 2"/>
    <property type="match status" value="1"/>
</dbReference>
<keyword evidence="17" id="KW-1185">Reference proteome</keyword>
<evidence type="ECO:0000313" key="17">
    <source>
        <dbReference type="Proteomes" id="UP000261620"/>
    </source>
</evidence>
<evidence type="ECO:0000256" key="9">
    <source>
        <dbReference type="ARBA" id="ARBA00023186"/>
    </source>
</evidence>
<dbReference type="PRINTS" id="PR00625">
    <property type="entry name" value="JDOMAIN"/>
</dbReference>
<dbReference type="Gene3D" id="2.60.260.20">
    <property type="entry name" value="Urease metallochaperone UreE, N-terminal domain"/>
    <property type="match status" value="2"/>
</dbReference>
<dbReference type="SMART" id="SM00271">
    <property type="entry name" value="DnaJ"/>
    <property type="match status" value="1"/>
</dbReference>
<dbReference type="InterPro" id="IPR002939">
    <property type="entry name" value="DnaJ_C"/>
</dbReference>
<dbReference type="Pfam" id="PF00684">
    <property type="entry name" value="DnaJ_CXXCXGXG"/>
    <property type="match status" value="1"/>
</dbReference>
<evidence type="ECO:0000256" key="7">
    <source>
        <dbReference type="ARBA" id="ARBA00022833"/>
    </source>
</evidence>
<accession>A0A3Q3VP84</accession>
<evidence type="ECO:0000256" key="12">
    <source>
        <dbReference type="PROSITE-ProRule" id="PRU00546"/>
    </source>
</evidence>
<feature type="zinc finger region" description="CR-type" evidence="12">
    <location>
        <begin position="120"/>
        <end position="204"/>
    </location>
</feature>
<evidence type="ECO:0000256" key="5">
    <source>
        <dbReference type="ARBA" id="ARBA00022737"/>
    </source>
</evidence>
<protein>
    <submittedName>
        <fullName evidence="16">Uncharacterized protein</fullName>
    </submittedName>
</protein>
<dbReference type="GO" id="GO:0005524">
    <property type="term" value="F:ATP binding"/>
    <property type="evidence" value="ECO:0007669"/>
    <property type="project" value="InterPro"/>
</dbReference>
<dbReference type="GO" id="GO:0008270">
    <property type="term" value="F:zinc ion binding"/>
    <property type="evidence" value="ECO:0007669"/>
    <property type="project" value="UniProtKB-KW"/>
</dbReference>
<evidence type="ECO:0000256" key="13">
    <source>
        <dbReference type="SAM" id="MobiDB-lite"/>
    </source>
</evidence>
<evidence type="ECO:0000256" key="11">
    <source>
        <dbReference type="ARBA" id="ARBA00023289"/>
    </source>
</evidence>
<dbReference type="FunFam" id="1.10.287.110:FF:000014">
    <property type="entry name" value="dnaJ homolog subfamily A member 1"/>
    <property type="match status" value="1"/>
</dbReference>
<dbReference type="InterPro" id="IPR018253">
    <property type="entry name" value="DnaJ_domain_CS"/>
</dbReference>
<dbReference type="CDD" id="cd10719">
    <property type="entry name" value="DnaJ_zf"/>
    <property type="match status" value="1"/>
</dbReference>
<dbReference type="Ensembl" id="ENSMMOT00000003871.1">
    <property type="protein sequence ID" value="ENSMMOP00000003801.1"/>
    <property type="gene ID" value="ENSMMOG00000003042.1"/>
</dbReference>
<keyword evidence="11" id="KW-0636">Prenylation</keyword>
<feature type="domain" description="J" evidence="14">
    <location>
        <begin position="6"/>
        <end position="68"/>
    </location>
</feature>
<dbReference type="Pfam" id="PF01556">
    <property type="entry name" value="DnaJ_C"/>
    <property type="match status" value="1"/>
</dbReference>
<dbReference type="InterPro" id="IPR001623">
    <property type="entry name" value="DnaJ_domain"/>
</dbReference>
<dbReference type="PROSITE" id="PS50076">
    <property type="entry name" value="DNAJ_2"/>
    <property type="match status" value="1"/>
</dbReference>
<reference evidence="16" key="1">
    <citation type="submission" date="2025-08" db="UniProtKB">
        <authorList>
            <consortium name="Ensembl"/>
        </authorList>
    </citation>
    <scope>IDENTIFICATION</scope>
</reference>
<dbReference type="InterPro" id="IPR008971">
    <property type="entry name" value="HSP40/DnaJ_pept-bd"/>
</dbReference>
<comment type="subcellular location">
    <subcellularLocation>
        <location evidence="1">Membrane</location>
        <topology evidence="1">Lipid-anchor</topology>
    </subcellularLocation>
</comment>
<reference evidence="16" key="2">
    <citation type="submission" date="2025-09" db="UniProtKB">
        <authorList>
            <consortium name="Ensembl"/>
        </authorList>
    </citation>
    <scope>IDENTIFICATION</scope>
</reference>
<dbReference type="STRING" id="94237.ENSMMOP00000003801"/>
<dbReference type="PANTHER" id="PTHR43888">
    <property type="entry name" value="DNAJ-LIKE-2, ISOFORM A-RELATED"/>
    <property type="match status" value="1"/>
</dbReference>